<keyword evidence="3" id="KW-1185">Reference proteome</keyword>
<feature type="compositionally biased region" description="Basic and acidic residues" evidence="1">
    <location>
        <begin position="54"/>
        <end position="64"/>
    </location>
</feature>
<dbReference type="OrthoDB" id="406368at2759"/>
<evidence type="ECO:0008006" key="4">
    <source>
        <dbReference type="Google" id="ProtNLM"/>
    </source>
</evidence>
<dbReference type="PANTHER" id="PTHR21580">
    <property type="entry name" value="SHIPPO-1-RELATED"/>
    <property type="match status" value="1"/>
</dbReference>
<evidence type="ECO:0000313" key="3">
    <source>
        <dbReference type="Proteomes" id="UP000838878"/>
    </source>
</evidence>
<proteinExistence type="predicted"/>
<dbReference type="AlphaFoldDB" id="A0A8J9UXS0"/>
<name>A0A8J9UXS0_9NEOP</name>
<dbReference type="EMBL" id="OV170222">
    <property type="protein sequence ID" value="CAH0721652.1"/>
    <property type="molecule type" value="Genomic_DNA"/>
</dbReference>
<evidence type="ECO:0000313" key="2">
    <source>
        <dbReference type="EMBL" id="CAH0721652.1"/>
    </source>
</evidence>
<sequence>MGVRQNPWTPTKRRGPIAAEAASPGPAVVSLPSLIGKPPPESRRPRAPAFTFGHKLEPSGKDKAGPGPASYNTEGMTAKAPNEYSMPPVLGEAREGSKRAAPAFSITGRGKTIETKSPMPGPGTYTTDKAASVITKRPPAYTMAPRRELKHPSAAVPGPGVYCPEKVCVNLPWAPAHTFGIRHSQFIGQPVPYPAPEEITTAY</sequence>
<organism evidence="2 3">
    <name type="scientific">Brenthis ino</name>
    <name type="common">lesser marbled fritillary</name>
    <dbReference type="NCBI Taxonomy" id="405034"/>
    <lineage>
        <taxon>Eukaryota</taxon>
        <taxon>Metazoa</taxon>
        <taxon>Ecdysozoa</taxon>
        <taxon>Arthropoda</taxon>
        <taxon>Hexapoda</taxon>
        <taxon>Insecta</taxon>
        <taxon>Pterygota</taxon>
        <taxon>Neoptera</taxon>
        <taxon>Endopterygota</taxon>
        <taxon>Lepidoptera</taxon>
        <taxon>Glossata</taxon>
        <taxon>Ditrysia</taxon>
        <taxon>Papilionoidea</taxon>
        <taxon>Nymphalidae</taxon>
        <taxon>Heliconiinae</taxon>
        <taxon>Argynnini</taxon>
        <taxon>Brenthis</taxon>
    </lineage>
</organism>
<reference evidence="2" key="1">
    <citation type="submission" date="2021-12" db="EMBL/GenBank/DDBJ databases">
        <authorList>
            <person name="Martin H S."/>
        </authorList>
    </citation>
    <scope>NUCLEOTIDE SEQUENCE</scope>
</reference>
<gene>
    <name evidence="2" type="ORF">BINO364_LOCUS7725</name>
</gene>
<dbReference type="GO" id="GO:0005856">
    <property type="term" value="C:cytoskeleton"/>
    <property type="evidence" value="ECO:0007669"/>
    <property type="project" value="TreeGrafter"/>
</dbReference>
<feature type="region of interest" description="Disordered" evidence="1">
    <location>
        <begin position="1"/>
        <end position="68"/>
    </location>
</feature>
<evidence type="ECO:0000256" key="1">
    <source>
        <dbReference type="SAM" id="MobiDB-lite"/>
    </source>
</evidence>
<protein>
    <recommendedName>
        <fullName evidence="4">Outer dense fiber protein 3</fullName>
    </recommendedName>
</protein>
<dbReference type="Pfam" id="PF07004">
    <property type="entry name" value="SHIPPO-rpt"/>
    <property type="match status" value="2"/>
</dbReference>
<feature type="non-terminal residue" evidence="2">
    <location>
        <position position="203"/>
    </location>
</feature>
<accession>A0A8J9UXS0</accession>
<dbReference type="PANTHER" id="PTHR21580:SF28">
    <property type="entry name" value="BOREALIN N-TERMINAL DOMAIN-CONTAINING PROTEIN-RELATED"/>
    <property type="match status" value="1"/>
</dbReference>
<dbReference type="InterPro" id="IPR051291">
    <property type="entry name" value="CIMAP"/>
</dbReference>
<dbReference type="InterPro" id="IPR010736">
    <property type="entry name" value="SHIPPO-rpt"/>
</dbReference>
<dbReference type="Proteomes" id="UP000838878">
    <property type="component" value="Chromosome 2"/>
</dbReference>